<comment type="similarity">
    <text evidence="2">Belongs to the CcmC/CycZ/HelC family.</text>
</comment>
<accession>A0A1I0C353</accession>
<gene>
    <name evidence="10" type="ORF">SAMN05421811_102141</name>
</gene>
<feature type="domain" description="Cytochrome c assembly protein" evidence="9">
    <location>
        <begin position="14"/>
        <end position="160"/>
    </location>
</feature>
<evidence type="ECO:0000256" key="6">
    <source>
        <dbReference type="ARBA" id="ARBA00022989"/>
    </source>
</evidence>
<keyword evidence="11" id="KW-1185">Reference proteome</keyword>
<keyword evidence="6 8" id="KW-1133">Transmembrane helix</keyword>
<evidence type="ECO:0000259" key="9">
    <source>
        <dbReference type="Pfam" id="PF01578"/>
    </source>
</evidence>
<feature type="transmembrane region" description="Helical" evidence="8">
    <location>
        <begin position="39"/>
        <end position="61"/>
    </location>
</feature>
<evidence type="ECO:0000256" key="1">
    <source>
        <dbReference type="ARBA" id="ARBA00004141"/>
    </source>
</evidence>
<comment type="subcellular location">
    <subcellularLocation>
        <location evidence="1">Membrane</location>
        <topology evidence="1">Multi-pass membrane protein</topology>
    </subcellularLocation>
</comment>
<evidence type="ECO:0000313" key="11">
    <source>
        <dbReference type="Proteomes" id="UP000199361"/>
    </source>
</evidence>
<evidence type="ECO:0000313" key="10">
    <source>
        <dbReference type="EMBL" id="SET13303.1"/>
    </source>
</evidence>
<dbReference type="GO" id="GO:0017004">
    <property type="term" value="P:cytochrome complex assembly"/>
    <property type="evidence" value="ECO:0007669"/>
    <property type="project" value="UniProtKB-KW"/>
</dbReference>
<reference evidence="10 11" key="1">
    <citation type="submission" date="2016-10" db="EMBL/GenBank/DDBJ databases">
        <authorList>
            <person name="de Groot N.N."/>
        </authorList>
    </citation>
    <scope>NUCLEOTIDE SEQUENCE [LARGE SCALE GENOMIC DNA]</scope>
    <source>
        <strain evidence="10 11">CGMCC 4.5598</strain>
    </source>
</reference>
<evidence type="ECO:0000256" key="3">
    <source>
        <dbReference type="ARBA" id="ARBA00016463"/>
    </source>
</evidence>
<dbReference type="GO" id="GO:0015232">
    <property type="term" value="F:heme transmembrane transporter activity"/>
    <property type="evidence" value="ECO:0007669"/>
    <property type="project" value="InterPro"/>
</dbReference>
<evidence type="ECO:0000256" key="7">
    <source>
        <dbReference type="ARBA" id="ARBA00023136"/>
    </source>
</evidence>
<dbReference type="RefSeq" id="WP_091077524.1">
    <property type="nucleotide sequence ID" value="NZ_FOHX01000002.1"/>
</dbReference>
<evidence type="ECO:0000256" key="2">
    <source>
        <dbReference type="ARBA" id="ARBA00005840"/>
    </source>
</evidence>
<keyword evidence="4 8" id="KW-0812">Transmembrane</keyword>
<dbReference type="InterPro" id="IPR045062">
    <property type="entry name" value="Cyt_c_biogenesis_CcsA/CcmC"/>
</dbReference>
<dbReference type="Proteomes" id="UP000199361">
    <property type="component" value="Unassembled WGS sequence"/>
</dbReference>
<feature type="transmembrane region" description="Helical" evidence="8">
    <location>
        <begin position="108"/>
        <end position="127"/>
    </location>
</feature>
<feature type="transmembrane region" description="Helical" evidence="8">
    <location>
        <begin position="73"/>
        <end position="96"/>
    </location>
</feature>
<dbReference type="STRING" id="568860.SAMN05421811_102141"/>
<dbReference type="PANTHER" id="PTHR30071:SF1">
    <property type="entry name" value="CYTOCHROME B_B6 PROTEIN-RELATED"/>
    <property type="match status" value="1"/>
</dbReference>
<evidence type="ECO:0000256" key="5">
    <source>
        <dbReference type="ARBA" id="ARBA00022748"/>
    </source>
</evidence>
<dbReference type="PRINTS" id="PR01386">
    <property type="entry name" value="CCMCBIOGNSIS"/>
</dbReference>
<organism evidence="10 11">
    <name type="scientific">Nonomuraea wenchangensis</name>
    <dbReference type="NCBI Taxonomy" id="568860"/>
    <lineage>
        <taxon>Bacteria</taxon>
        <taxon>Bacillati</taxon>
        <taxon>Actinomycetota</taxon>
        <taxon>Actinomycetes</taxon>
        <taxon>Streptosporangiales</taxon>
        <taxon>Streptosporangiaceae</taxon>
        <taxon>Nonomuraea</taxon>
    </lineage>
</organism>
<feature type="transmembrane region" description="Helical" evidence="8">
    <location>
        <begin position="134"/>
        <end position="156"/>
    </location>
</feature>
<dbReference type="AlphaFoldDB" id="A0A1I0C353"/>
<keyword evidence="5" id="KW-0201">Cytochrome c-type biogenesis</keyword>
<dbReference type="Pfam" id="PF01578">
    <property type="entry name" value="Cytochrom_C_asm"/>
    <property type="match status" value="1"/>
</dbReference>
<dbReference type="GO" id="GO:0020037">
    <property type="term" value="F:heme binding"/>
    <property type="evidence" value="ECO:0007669"/>
    <property type="project" value="InterPro"/>
</dbReference>
<keyword evidence="7 8" id="KW-0472">Membrane</keyword>
<dbReference type="InterPro" id="IPR002541">
    <property type="entry name" value="Cyt_c_assembly"/>
</dbReference>
<dbReference type="PANTHER" id="PTHR30071">
    <property type="entry name" value="HEME EXPORTER PROTEIN C"/>
    <property type="match status" value="1"/>
</dbReference>
<proteinExistence type="inferred from homology"/>
<feature type="transmembrane region" description="Helical" evidence="8">
    <location>
        <begin position="176"/>
        <end position="198"/>
    </location>
</feature>
<protein>
    <recommendedName>
        <fullName evidence="3">Heme exporter protein C</fullName>
    </recommendedName>
</protein>
<dbReference type="OrthoDB" id="9778550at2"/>
<sequence length="223" mass="23182">MRPSLTGSLVSAGAVAALVTGLAVAPPDAVQGELQRLMYVHVPAAWTAYLCFTAVFAAGLLRLRHPRPELDRIGRAAGEVGAGLTALAIVLGMVWGRPVWGVWWTWDPRLTTTVLMLAAYVAYLLAGRLAGGRAAAIAGCAGFLTVPLAHGSVLWWRALHQPPTVLSPEGRLPIAAPMLAALLVATAAFTALAAWVVARRVRSLAAAPPPPLPAPHLPAGAAR</sequence>
<dbReference type="EMBL" id="FOHX01000002">
    <property type="protein sequence ID" value="SET13303.1"/>
    <property type="molecule type" value="Genomic_DNA"/>
</dbReference>
<dbReference type="InterPro" id="IPR003557">
    <property type="entry name" value="Cyt_c_biogenesis_CcmC"/>
</dbReference>
<evidence type="ECO:0000256" key="4">
    <source>
        <dbReference type="ARBA" id="ARBA00022692"/>
    </source>
</evidence>
<evidence type="ECO:0000256" key="8">
    <source>
        <dbReference type="SAM" id="Phobius"/>
    </source>
</evidence>
<dbReference type="GO" id="GO:0005886">
    <property type="term" value="C:plasma membrane"/>
    <property type="evidence" value="ECO:0007669"/>
    <property type="project" value="TreeGrafter"/>
</dbReference>
<name>A0A1I0C353_9ACTN</name>